<dbReference type="STRING" id="1367422.A0A178ZQ97"/>
<dbReference type="PANTHER" id="PTHR31687">
    <property type="match status" value="1"/>
</dbReference>
<organism evidence="2 3">
    <name type="scientific">Fonsecaea erecta</name>
    <dbReference type="NCBI Taxonomy" id="1367422"/>
    <lineage>
        <taxon>Eukaryota</taxon>
        <taxon>Fungi</taxon>
        <taxon>Dikarya</taxon>
        <taxon>Ascomycota</taxon>
        <taxon>Pezizomycotina</taxon>
        <taxon>Eurotiomycetes</taxon>
        <taxon>Chaetothyriomycetidae</taxon>
        <taxon>Chaetothyriales</taxon>
        <taxon>Herpotrichiellaceae</taxon>
        <taxon>Fonsecaea</taxon>
    </lineage>
</organism>
<evidence type="ECO:0000256" key="1">
    <source>
        <dbReference type="SAM" id="MobiDB-lite"/>
    </source>
</evidence>
<dbReference type="PANTHER" id="PTHR31687:SF3">
    <property type="entry name" value="PROTEIN URG3"/>
    <property type="match status" value="1"/>
</dbReference>
<dbReference type="AlphaFoldDB" id="A0A178ZQ97"/>
<reference evidence="2 3" key="1">
    <citation type="submission" date="2016-04" db="EMBL/GenBank/DDBJ databases">
        <title>Draft genome of Fonsecaea erecta CBS 125763.</title>
        <authorList>
            <person name="Weiss V.A."/>
            <person name="Vicente V.A."/>
            <person name="Raittz R.T."/>
            <person name="Moreno L.F."/>
            <person name="De Souza E.M."/>
            <person name="Pedrosa F.O."/>
            <person name="Steffens M.B."/>
            <person name="Faoro H."/>
            <person name="Tadra-Sfeir M.Z."/>
            <person name="Najafzadeh M.J."/>
            <person name="Felipe M.S."/>
            <person name="Teixeira M."/>
            <person name="Sun J."/>
            <person name="Xi L."/>
            <person name="Gomes R."/>
            <person name="De Azevedo C.M."/>
            <person name="Salgado C.G."/>
            <person name="Da Silva M.B."/>
            <person name="Nascimento M.F."/>
            <person name="Queiroz-Telles F."/>
            <person name="Attili D.S."/>
            <person name="Gorbushina A."/>
        </authorList>
    </citation>
    <scope>NUCLEOTIDE SEQUENCE [LARGE SCALE GENOMIC DNA]</scope>
    <source>
        <strain evidence="2 3">CBS 125763</strain>
    </source>
</reference>
<evidence type="ECO:0000313" key="3">
    <source>
        <dbReference type="Proteomes" id="UP000078343"/>
    </source>
</evidence>
<dbReference type="OrthoDB" id="2153176at2759"/>
<feature type="region of interest" description="Disordered" evidence="1">
    <location>
        <begin position="37"/>
        <end position="66"/>
    </location>
</feature>
<evidence type="ECO:0000313" key="2">
    <source>
        <dbReference type="EMBL" id="OAP61631.1"/>
    </source>
</evidence>
<keyword evidence="3" id="KW-1185">Reference proteome</keyword>
<protein>
    <recommendedName>
        <fullName evidence="4">Uracil catabolism protein 4</fullName>
    </recommendedName>
</protein>
<gene>
    <name evidence="2" type="ORF">AYL99_03834</name>
</gene>
<feature type="compositionally biased region" description="Low complexity" evidence="1">
    <location>
        <begin position="42"/>
        <end position="53"/>
    </location>
</feature>
<accession>A0A178ZQ97</accession>
<sequence>MKGIFKRKDSKLPPDESTLDKALLRPAVTVERISNYSHKSPKLVSSKSSSPSLGGTMPEIPIPEPPDPVLKPAAYLRSIHAVRERTRLVLEEARVNALNHFDVDMSKFKDTADYVVAIIKRDFQGDYASIPPHGRWQHFEVGGRPRVTQLLQSWPTSIDNQERARRLIDLFLVSVLLDAGAGTKWSYKSKESGKVYSRSEGLAVASLEMFKAGAFSSDPNQPHQVDAAGLNKMNMESLAKGMQVSDTNPMSGLKGRTGLLIRLASALQQNAEIFGVEGRPGNMIDYLLSHPTTQAASVPVILLPTLWSVLMDGLSSIWPATRTTIQGVSLGDAWPCRAMPKSPPAQPWETIVPFHKLTQWLCYSLMVPMTKLLNVHFAGAELMTGLPEYRNGGLLVDTGLLTLKDEDQQRGLKTYHETVGDGNAVEVVPTFEPSDDVIVEWRAVTVGFLDELLVAVNAGLGLQGAQQLTLAQMLEAGTWKGGREIAQVSRPITGGPPIGIISDGTVF</sequence>
<dbReference type="EMBL" id="LVYI01000003">
    <property type="protein sequence ID" value="OAP61631.1"/>
    <property type="molecule type" value="Genomic_DNA"/>
</dbReference>
<name>A0A178ZQ97_9EURO</name>
<evidence type="ECO:0008006" key="4">
    <source>
        <dbReference type="Google" id="ProtNLM"/>
    </source>
</evidence>
<comment type="caution">
    <text evidence="2">The sequence shown here is derived from an EMBL/GenBank/DDBJ whole genome shotgun (WGS) entry which is preliminary data.</text>
</comment>
<dbReference type="Pfam" id="PF07958">
    <property type="entry name" value="DUF1688"/>
    <property type="match status" value="1"/>
</dbReference>
<dbReference type="InterPro" id="IPR012469">
    <property type="entry name" value="DUF1688"/>
</dbReference>
<proteinExistence type="predicted"/>
<dbReference type="Proteomes" id="UP000078343">
    <property type="component" value="Unassembled WGS sequence"/>
</dbReference>
<dbReference type="RefSeq" id="XP_018694998.1">
    <property type="nucleotide sequence ID" value="XM_018835348.1"/>
</dbReference>
<dbReference type="GeneID" id="30008003"/>